<feature type="compositionally biased region" description="Basic and acidic residues" evidence="1">
    <location>
        <begin position="215"/>
        <end position="226"/>
    </location>
</feature>
<sequence>MQKNPIFHISVDILQNTNFFKAFTASVDVPSIYVQQFWNTLGNDDKTGVYNFQLNELWFNLNADVLCNALEITPKDTAHPFVPPPAGDLIIDFVKGKTSGIEKPRHLILQILWGIVTGTNVDYVELIWEEFMQAIKNFFSDMANIKILTKKPKHHVIPYCRFTKLIIYYLRGVVDEVFRMPIPKDLITDAIRNSEYYKKYLEMAVRKPRQPTTVTDKEGGKKKAPEAGKSGHLVNEKDEESQPATEPQVEDDEYNLQRGIQMSLESFKTPVGGVAIREPDSGITQKLPIVEGNGKGIVSDEQAAQSLLDLQKPKKKGITDQYIFQRRTPTTQDASTGPSAQPQDDTSANVVYDTSSSADSTNDFDNVADIELSTSKADTKILNVDEEHGEEVSNTVALEERTVELDEAQARLDPGKTPEYRPPPECVLIEEDQAGSNPEQSHMAQAGPNPEPMHEDFIAIVYPAVHESLKLTTEEQVHIENPPSSSGTLSSMKNLEDTFTFW</sequence>
<feature type="region of interest" description="Disordered" evidence="1">
    <location>
        <begin position="326"/>
        <end position="363"/>
    </location>
</feature>
<name>A0ABQ5APN4_9ASTR</name>
<evidence type="ECO:0000313" key="2">
    <source>
        <dbReference type="EMBL" id="GJT04625.1"/>
    </source>
</evidence>
<feature type="compositionally biased region" description="Polar residues" evidence="1">
    <location>
        <begin position="482"/>
        <end position="493"/>
    </location>
</feature>
<gene>
    <name evidence="2" type="ORF">Tco_0839087</name>
</gene>
<evidence type="ECO:0000256" key="1">
    <source>
        <dbReference type="SAM" id="MobiDB-lite"/>
    </source>
</evidence>
<proteinExistence type="predicted"/>
<comment type="caution">
    <text evidence="2">The sequence shown here is derived from an EMBL/GenBank/DDBJ whole genome shotgun (WGS) entry which is preliminary data.</text>
</comment>
<dbReference type="Proteomes" id="UP001151760">
    <property type="component" value="Unassembled WGS sequence"/>
</dbReference>
<feature type="region of interest" description="Disordered" evidence="1">
    <location>
        <begin position="208"/>
        <end position="252"/>
    </location>
</feature>
<protein>
    <recommendedName>
        <fullName evidence="4">Monodehydroascorbate reductase</fullName>
    </recommendedName>
</protein>
<organism evidence="2 3">
    <name type="scientific">Tanacetum coccineum</name>
    <dbReference type="NCBI Taxonomy" id="301880"/>
    <lineage>
        <taxon>Eukaryota</taxon>
        <taxon>Viridiplantae</taxon>
        <taxon>Streptophyta</taxon>
        <taxon>Embryophyta</taxon>
        <taxon>Tracheophyta</taxon>
        <taxon>Spermatophyta</taxon>
        <taxon>Magnoliopsida</taxon>
        <taxon>eudicotyledons</taxon>
        <taxon>Gunneridae</taxon>
        <taxon>Pentapetalae</taxon>
        <taxon>asterids</taxon>
        <taxon>campanulids</taxon>
        <taxon>Asterales</taxon>
        <taxon>Asteraceae</taxon>
        <taxon>Asteroideae</taxon>
        <taxon>Anthemideae</taxon>
        <taxon>Anthemidinae</taxon>
        <taxon>Tanacetum</taxon>
    </lineage>
</organism>
<dbReference type="EMBL" id="BQNB010012523">
    <property type="protein sequence ID" value="GJT04625.1"/>
    <property type="molecule type" value="Genomic_DNA"/>
</dbReference>
<reference evidence="2" key="2">
    <citation type="submission" date="2022-01" db="EMBL/GenBank/DDBJ databases">
        <authorList>
            <person name="Yamashiro T."/>
            <person name="Shiraishi A."/>
            <person name="Satake H."/>
            <person name="Nakayama K."/>
        </authorList>
    </citation>
    <scope>NUCLEOTIDE SEQUENCE</scope>
</reference>
<accession>A0ABQ5APN4</accession>
<keyword evidence="3" id="KW-1185">Reference proteome</keyword>
<reference evidence="2" key="1">
    <citation type="journal article" date="2022" name="Int. J. Mol. Sci.">
        <title>Draft Genome of Tanacetum Coccineum: Genomic Comparison of Closely Related Tanacetum-Family Plants.</title>
        <authorList>
            <person name="Yamashiro T."/>
            <person name="Shiraishi A."/>
            <person name="Nakayama K."/>
            <person name="Satake H."/>
        </authorList>
    </citation>
    <scope>NUCLEOTIDE SEQUENCE</scope>
</reference>
<evidence type="ECO:0000313" key="3">
    <source>
        <dbReference type="Proteomes" id="UP001151760"/>
    </source>
</evidence>
<feature type="compositionally biased region" description="Polar residues" evidence="1">
    <location>
        <begin position="327"/>
        <end position="363"/>
    </location>
</feature>
<feature type="region of interest" description="Disordered" evidence="1">
    <location>
        <begin position="478"/>
        <end position="502"/>
    </location>
</feature>
<evidence type="ECO:0008006" key="4">
    <source>
        <dbReference type="Google" id="ProtNLM"/>
    </source>
</evidence>